<proteinExistence type="predicted"/>
<dbReference type="AlphaFoldDB" id="A0A3N0C1L2"/>
<gene>
    <name evidence="1" type="ORF">D7004_02900</name>
</gene>
<name>A0A3N0C1L2_9SPHI</name>
<comment type="caution">
    <text evidence="1">The sequence shown here is derived from an EMBL/GenBank/DDBJ whole genome shotgun (WGS) entry which is preliminary data.</text>
</comment>
<dbReference type="EMBL" id="RBEE01000004">
    <property type="protein sequence ID" value="RNL55721.1"/>
    <property type="molecule type" value="Genomic_DNA"/>
</dbReference>
<evidence type="ECO:0000313" key="2">
    <source>
        <dbReference type="Proteomes" id="UP000274046"/>
    </source>
</evidence>
<sequence>MKTLNLEGKQFQRGIGNDSPVFLLDDLKMLPIISWMSCLRWFKTFSLPSPIPKQTSRINK</sequence>
<protein>
    <submittedName>
        <fullName evidence="1">Uncharacterized protein</fullName>
    </submittedName>
</protein>
<accession>A0A3N0C1L2</accession>
<dbReference type="Proteomes" id="UP000274046">
    <property type="component" value="Unassembled WGS sequence"/>
</dbReference>
<reference evidence="1 2" key="1">
    <citation type="submission" date="2018-10" db="EMBL/GenBank/DDBJ databases">
        <title>Genome sequencing of Pedobacter jejuensis TNB23.</title>
        <authorList>
            <person name="Cho Y.-J."/>
            <person name="Cho A."/>
            <person name="Kim O.-S."/>
        </authorList>
    </citation>
    <scope>NUCLEOTIDE SEQUENCE [LARGE SCALE GENOMIC DNA]</scope>
    <source>
        <strain evidence="1 2">TNB23</strain>
    </source>
</reference>
<organism evidence="1 2">
    <name type="scientific">Pedobacter jejuensis</name>
    <dbReference type="NCBI Taxonomy" id="1268550"/>
    <lineage>
        <taxon>Bacteria</taxon>
        <taxon>Pseudomonadati</taxon>
        <taxon>Bacteroidota</taxon>
        <taxon>Sphingobacteriia</taxon>
        <taxon>Sphingobacteriales</taxon>
        <taxon>Sphingobacteriaceae</taxon>
        <taxon>Pedobacter</taxon>
    </lineage>
</organism>
<keyword evidence="2" id="KW-1185">Reference proteome</keyword>
<evidence type="ECO:0000313" key="1">
    <source>
        <dbReference type="EMBL" id="RNL55721.1"/>
    </source>
</evidence>